<reference evidence="2 3" key="1">
    <citation type="submission" date="2024-04" db="EMBL/GenBank/DDBJ databases">
        <title>Phyllosticta paracitricarpa is synonymous to the EU quarantine fungus P. citricarpa based on phylogenomic analyses.</title>
        <authorList>
            <consortium name="Lawrence Berkeley National Laboratory"/>
            <person name="Van Ingen-Buijs V.A."/>
            <person name="Van Westerhoven A.C."/>
            <person name="Haridas S."/>
            <person name="Skiadas P."/>
            <person name="Martin F."/>
            <person name="Groenewald J.Z."/>
            <person name="Crous P.W."/>
            <person name="Seidl M.F."/>
        </authorList>
    </citation>
    <scope>NUCLEOTIDE SEQUENCE [LARGE SCALE GENOMIC DNA]</scope>
    <source>
        <strain evidence="2 3">CBS 123374</strain>
    </source>
</reference>
<sequence>MTAGPFPYRRLEPDEIRIIQVLPLASNPKERSEVCCNLKHIELTDKAQYSALSYVWGDAQNTKPITVDGQRKYVTANLETALRRLASNLSKSEDERLDLWVDAICIDQANTDEKTLQVSMMDQIFNKATRTILWLGPSSRDCGLAVECLRWLSERRQKCFVSTWSQVQFNPEADGRSYTGIVQQRLEEVLAVICKDDSKRLKAIGAFLELPWFRRVWVLQEAALSRAALVMIGEYSLNADDFNRGFSMLCGVRDYLRIAGTGRQSLAVADFLTKKLGRATAIVMSRDAVQLRQLLHLLANPDAPLEASDERDFVFGMLGLATDAKRLGIHSDYSKKWGQIRHDVARAFLQHYDNFEVLSFCKASDEPMCRSESYTVPSWAPNWCPQYLARPLSVNPGFRRTRGEFGRKAYSASGYVPRKRVKEEQFLPGGVVSLTAVRIDVVELLGRRLSHPSPDAYGEVSKMTASLAAWLNDMKALLPDVNECYKTNDEVVAARWRTPIADRGLVYNYEMVRADPLLRNGYDDLISDHARRKNSRNAVRYADIARYKLQGRIPFRTCRGMIGIGPEEMRQGDCVWIIMGADLPFVLRPVDGRWSVVGEAYVHGVMDGEAMEMGLEKEVIHLV</sequence>
<name>A0ABR1YJN7_9PEZI</name>
<proteinExistence type="predicted"/>
<dbReference type="InterPro" id="IPR052895">
    <property type="entry name" value="HetReg/Transcr_Mod"/>
</dbReference>
<dbReference type="Pfam" id="PF26639">
    <property type="entry name" value="Het-6_barrel"/>
    <property type="match status" value="1"/>
</dbReference>
<organism evidence="2 3">
    <name type="scientific">Phyllosticta capitalensis</name>
    <dbReference type="NCBI Taxonomy" id="121624"/>
    <lineage>
        <taxon>Eukaryota</taxon>
        <taxon>Fungi</taxon>
        <taxon>Dikarya</taxon>
        <taxon>Ascomycota</taxon>
        <taxon>Pezizomycotina</taxon>
        <taxon>Dothideomycetes</taxon>
        <taxon>Dothideomycetes incertae sedis</taxon>
        <taxon>Botryosphaeriales</taxon>
        <taxon>Phyllostictaceae</taxon>
        <taxon>Phyllosticta</taxon>
    </lineage>
</organism>
<keyword evidence="3" id="KW-1185">Reference proteome</keyword>
<evidence type="ECO:0000313" key="3">
    <source>
        <dbReference type="Proteomes" id="UP001492380"/>
    </source>
</evidence>
<dbReference type="Proteomes" id="UP001492380">
    <property type="component" value="Unassembled WGS sequence"/>
</dbReference>
<dbReference type="PANTHER" id="PTHR24148:SF73">
    <property type="entry name" value="HET DOMAIN PROTEIN (AFU_ORTHOLOGUE AFUA_8G01020)"/>
    <property type="match status" value="1"/>
</dbReference>
<dbReference type="PANTHER" id="PTHR24148">
    <property type="entry name" value="ANKYRIN REPEAT DOMAIN-CONTAINING PROTEIN 39 HOMOLOG-RELATED"/>
    <property type="match status" value="1"/>
</dbReference>
<comment type="caution">
    <text evidence="2">The sequence shown here is derived from an EMBL/GenBank/DDBJ whole genome shotgun (WGS) entry which is preliminary data.</text>
</comment>
<dbReference type="InterPro" id="IPR010730">
    <property type="entry name" value="HET"/>
</dbReference>
<gene>
    <name evidence="2" type="ORF">HDK90DRAFT_488930</name>
</gene>
<dbReference type="Pfam" id="PF06985">
    <property type="entry name" value="HET"/>
    <property type="match status" value="1"/>
</dbReference>
<protein>
    <submittedName>
        <fullName evidence="2">Heterokaryon incompatibility protein-domain-containing protein</fullName>
    </submittedName>
</protein>
<evidence type="ECO:0000259" key="1">
    <source>
        <dbReference type="Pfam" id="PF06985"/>
    </source>
</evidence>
<accession>A0ABR1YJN7</accession>
<evidence type="ECO:0000313" key="2">
    <source>
        <dbReference type="EMBL" id="KAK8232013.1"/>
    </source>
</evidence>
<dbReference type="EMBL" id="JBBWRZ010000007">
    <property type="protein sequence ID" value="KAK8232013.1"/>
    <property type="molecule type" value="Genomic_DNA"/>
</dbReference>
<feature type="domain" description="Heterokaryon incompatibility" evidence="1">
    <location>
        <begin position="49"/>
        <end position="221"/>
    </location>
</feature>